<accession>F4GI48</accession>
<dbReference type="PANTHER" id="PTHR43351">
    <property type="entry name" value="L(+)-TARTRATE DEHYDRATASE SUBUNIT BETA"/>
    <property type="match status" value="1"/>
</dbReference>
<dbReference type="InterPro" id="IPR004647">
    <property type="entry name" value="Fe-S_hydro-lyase_TtdB-typ_cat"/>
</dbReference>
<dbReference type="Gene3D" id="3.20.130.10">
    <property type="entry name" value="Fe-S hydro-lyase, tartrate dehydratase beta-type, catalytic domain"/>
    <property type="match status" value="1"/>
</dbReference>
<evidence type="ECO:0000259" key="3">
    <source>
        <dbReference type="Pfam" id="PF05683"/>
    </source>
</evidence>
<evidence type="ECO:0000256" key="2">
    <source>
        <dbReference type="ARBA" id="ARBA00023239"/>
    </source>
</evidence>
<dbReference type="EMBL" id="CP002659">
    <property type="protein sequence ID" value="AEC02646.1"/>
    <property type="molecule type" value="Genomic_DNA"/>
</dbReference>
<evidence type="ECO:0000256" key="1">
    <source>
        <dbReference type="ARBA" id="ARBA00008876"/>
    </source>
</evidence>
<dbReference type="Proteomes" id="UP000007939">
    <property type="component" value="Chromosome"/>
</dbReference>
<dbReference type="Pfam" id="PF05683">
    <property type="entry name" value="Fumerase_C"/>
    <property type="match status" value="1"/>
</dbReference>
<dbReference type="InterPro" id="IPR036660">
    <property type="entry name" value="Fe-S_hydroAse_TtdB_cat_sf"/>
</dbReference>
<organism evidence="4 5">
    <name type="scientific">Parasphaerochaeta coccoides (strain ATCC BAA-1237 / DSM 17374 / SPN1)</name>
    <name type="common">Sphaerochaeta coccoides</name>
    <dbReference type="NCBI Taxonomy" id="760011"/>
    <lineage>
        <taxon>Bacteria</taxon>
        <taxon>Pseudomonadati</taxon>
        <taxon>Spirochaetota</taxon>
        <taxon>Spirochaetia</taxon>
        <taxon>Spirochaetales</taxon>
        <taxon>Sphaerochaetaceae</taxon>
        <taxon>Parasphaerochaeta</taxon>
    </lineage>
</organism>
<dbReference type="PANTHER" id="PTHR43351:SF2">
    <property type="entry name" value="L(+)-TARTRATE DEHYDRATASE SUBUNIT BETA-RELATED"/>
    <property type="match status" value="1"/>
</dbReference>
<reference evidence="4 5" key="2">
    <citation type="journal article" date="2012" name="Stand. Genomic Sci.">
        <title>Complete genome sequence of the termite hindgut bacterium Spirochaeta coccoides type strain (SPN1(T)), reclassification in the genus Sphaerochaeta as Sphaerochaeta coccoides comb. nov. and emendations of the family Spirochaetaceae and the genus Sphaerochaeta.</title>
        <authorList>
            <person name="Abt B."/>
            <person name="Han C."/>
            <person name="Scheuner C."/>
            <person name="Lu M."/>
            <person name="Lapidus A."/>
            <person name="Nolan M."/>
            <person name="Lucas S."/>
            <person name="Hammon N."/>
            <person name="Deshpande S."/>
            <person name="Cheng J.F."/>
            <person name="Tapia R."/>
            <person name="Goodwin L.A."/>
            <person name="Pitluck S."/>
            <person name="Liolios K."/>
            <person name="Pagani I."/>
            <person name="Ivanova N."/>
            <person name="Mavromatis K."/>
            <person name="Mikhailova N."/>
            <person name="Huntemann M."/>
            <person name="Pati A."/>
            <person name="Chen A."/>
            <person name="Palaniappan K."/>
            <person name="Land M."/>
            <person name="Hauser L."/>
            <person name="Brambilla E.M."/>
            <person name="Rohde M."/>
            <person name="Spring S."/>
            <person name="Gronow S."/>
            <person name="Goker M."/>
            <person name="Woyke T."/>
            <person name="Bristow J."/>
            <person name="Eisen J.A."/>
            <person name="Markowitz V."/>
            <person name="Hugenholtz P."/>
            <person name="Kyrpides N.C."/>
            <person name="Klenk H.P."/>
            <person name="Detter J.C."/>
        </authorList>
    </citation>
    <scope>NUCLEOTIDE SEQUENCE [LARGE SCALE GENOMIC DNA]</scope>
    <source>
        <strain evidence="5">ATCC BAA-1237 / DSM 17374 / SPN1</strain>
    </source>
</reference>
<keyword evidence="2 4" id="KW-0456">Lyase</keyword>
<comment type="similarity">
    <text evidence="1">Belongs to the class-I fumarase family.</text>
</comment>
<evidence type="ECO:0000313" key="4">
    <source>
        <dbReference type="EMBL" id="AEC02646.1"/>
    </source>
</evidence>
<dbReference type="AlphaFoldDB" id="F4GI48"/>
<protein>
    <submittedName>
        <fullName evidence="4">Hydro-lyase, Fe-S type, tartrate/fumarate subfamily, beta subunit</fullName>
        <ecNumber evidence="4">4.2.1.2</ecNumber>
    </submittedName>
</protein>
<evidence type="ECO:0000313" key="5">
    <source>
        <dbReference type="Proteomes" id="UP000007939"/>
    </source>
</evidence>
<dbReference type="HOGENOM" id="CLU_098588_2_0_12"/>
<dbReference type="KEGG" id="scc:Spico_1442"/>
<reference evidence="5" key="1">
    <citation type="submission" date="2011-04" db="EMBL/GenBank/DDBJ databases">
        <title>The complete genome of Spirochaeta coccoides DSM 17374.</title>
        <authorList>
            <person name="Lucas S."/>
            <person name="Copeland A."/>
            <person name="Lapidus A."/>
            <person name="Bruce D."/>
            <person name="Goodwin L."/>
            <person name="Pitluck S."/>
            <person name="Peters L."/>
            <person name="Kyrpides N."/>
            <person name="Mavromatis K."/>
            <person name="Pagani I."/>
            <person name="Ivanova N."/>
            <person name="Ovchinnikova G."/>
            <person name="Lu M."/>
            <person name="Detter J.C."/>
            <person name="Tapia R."/>
            <person name="Han C."/>
            <person name="Land M."/>
            <person name="Hauser L."/>
            <person name="Markowitz V."/>
            <person name="Cheng J.-F."/>
            <person name="Hugenholtz P."/>
            <person name="Woyke T."/>
            <person name="Wu D."/>
            <person name="Spring S."/>
            <person name="Schroeder M."/>
            <person name="Brambilla E."/>
            <person name="Klenk H.-P."/>
            <person name="Eisen J.A."/>
        </authorList>
    </citation>
    <scope>NUCLEOTIDE SEQUENCE [LARGE SCALE GENOMIC DNA]</scope>
    <source>
        <strain evidence="5">ATCC BAA-1237 / DSM 17374 / SPN1</strain>
    </source>
</reference>
<feature type="domain" description="Fe-S hydro-lyase tartrate dehydratase beta-type catalytic" evidence="3">
    <location>
        <begin position="8"/>
        <end position="177"/>
    </location>
</feature>
<dbReference type="OrthoDB" id="9798978at2"/>
<dbReference type="eggNOG" id="COG1838">
    <property type="taxonomic scope" value="Bacteria"/>
</dbReference>
<name>F4GI48_PARC1</name>
<sequence length="179" mass="19142">MHEAVRHLRLPLESREVAMGLKPFERILLDGTLYVARDQAHKRFVSILSSGGQLPIPLKGSFIYYMGPSPAPVGRVIGSCGPTTSARMDPFTPLLLEHGLSGMVGKGPRSREVHDALVRHGGLYLQAYGGCGALYASRVISSTVVACEDLGPEAVFRLEVRDFPVVVAITPEGGSVFGG</sequence>
<dbReference type="STRING" id="760011.Spico_1442"/>
<dbReference type="NCBIfam" id="TIGR00723">
    <property type="entry name" value="ttdB_fumA_fumB"/>
    <property type="match status" value="1"/>
</dbReference>
<dbReference type="GO" id="GO:0004333">
    <property type="term" value="F:fumarate hydratase activity"/>
    <property type="evidence" value="ECO:0007669"/>
    <property type="project" value="UniProtKB-EC"/>
</dbReference>
<dbReference type="RefSeq" id="WP_013740041.1">
    <property type="nucleotide sequence ID" value="NC_015436.1"/>
</dbReference>
<gene>
    <name evidence="4" type="ordered locus">Spico_1442</name>
</gene>
<dbReference type="SUPFAM" id="SSF117457">
    <property type="entry name" value="FumA C-terminal domain-like"/>
    <property type="match status" value="1"/>
</dbReference>
<proteinExistence type="inferred from homology"/>
<keyword evidence="5" id="KW-1185">Reference proteome</keyword>
<dbReference type="EC" id="4.2.1.2" evidence="4"/>